<keyword evidence="6" id="KW-0472">Membrane</keyword>
<evidence type="ECO:0000256" key="1">
    <source>
        <dbReference type="ARBA" id="ARBA00004651"/>
    </source>
</evidence>
<dbReference type="RefSeq" id="WP_183852744.1">
    <property type="nucleotide sequence ID" value="NZ_JACHOO010000002.1"/>
</dbReference>
<proteinExistence type="inferred from homology"/>
<dbReference type="PANTHER" id="PTHR34584">
    <property type="entry name" value="NA(+)/H(+) ANTIPORTER SUBUNIT E1"/>
    <property type="match status" value="1"/>
</dbReference>
<dbReference type="InterPro" id="IPR002758">
    <property type="entry name" value="Cation_antiport_E"/>
</dbReference>
<keyword evidence="3" id="KW-1003">Cell membrane</keyword>
<gene>
    <name evidence="7" type="ORF">GGQ63_000776</name>
</gene>
<dbReference type="Proteomes" id="UP000523821">
    <property type="component" value="Unassembled WGS sequence"/>
</dbReference>
<dbReference type="AlphaFoldDB" id="A0A7W9FKY6"/>
<keyword evidence="8" id="KW-1185">Reference proteome</keyword>
<comment type="caution">
    <text evidence="7">The sequence shown here is derived from an EMBL/GenBank/DDBJ whole genome shotgun (WGS) entry which is preliminary data.</text>
</comment>
<keyword evidence="4" id="KW-0812">Transmembrane</keyword>
<evidence type="ECO:0000256" key="2">
    <source>
        <dbReference type="ARBA" id="ARBA00006228"/>
    </source>
</evidence>
<dbReference type="GO" id="GO:0008324">
    <property type="term" value="F:monoatomic cation transmembrane transporter activity"/>
    <property type="evidence" value="ECO:0007669"/>
    <property type="project" value="InterPro"/>
</dbReference>
<organism evidence="7 8">
    <name type="scientific">Prosthecomicrobium pneumaticum</name>
    <dbReference type="NCBI Taxonomy" id="81895"/>
    <lineage>
        <taxon>Bacteria</taxon>
        <taxon>Pseudomonadati</taxon>
        <taxon>Pseudomonadota</taxon>
        <taxon>Alphaproteobacteria</taxon>
        <taxon>Hyphomicrobiales</taxon>
        <taxon>Kaistiaceae</taxon>
        <taxon>Prosthecomicrobium</taxon>
    </lineage>
</organism>
<dbReference type="EMBL" id="JACHOO010000002">
    <property type="protein sequence ID" value="MBB5751724.1"/>
    <property type="molecule type" value="Genomic_DNA"/>
</dbReference>
<sequence>MLRTLSLFVALFAFWLLLSGHYTVWLIGAGALVAAVVAAGGRRVGYGDREGHPVERIGTGLLYWPWLVVEILKSSLDVTKVILSGRTPEPRFFTVDFGPRTPVGIATYANSITLTPGTITVEVDPVDHRFRVHALTAAGEAGVREGGMDRRVRRFEGGR</sequence>
<evidence type="ECO:0000313" key="8">
    <source>
        <dbReference type="Proteomes" id="UP000523821"/>
    </source>
</evidence>
<keyword evidence="5" id="KW-1133">Transmembrane helix</keyword>
<reference evidence="7 8" key="1">
    <citation type="submission" date="2020-08" db="EMBL/GenBank/DDBJ databases">
        <title>Genomic Encyclopedia of Type Strains, Phase IV (KMG-IV): sequencing the most valuable type-strain genomes for metagenomic binning, comparative biology and taxonomic classification.</title>
        <authorList>
            <person name="Goeker M."/>
        </authorList>
    </citation>
    <scope>NUCLEOTIDE SEQUENCE [LARGE SCALE GENOMIC DNA]</scope>
    <source>
        <strain evidence="7 8">DSM 16268</strain>
    </source>
</reference>
<protein>
    <submittedName>
        <fullName evidence="7">Multicomponent Na+:H+ antiporter subunit E</fullName>
    </submittedName>
</protein>
<name>A0A7W9FKY6_9HYPH</name>
<evidence type="ECO:0000256" key="3">
    <source>
        <dbReference type="ARBA" id="ARBA00022475"/>
    </source>
</evidence>
<comment type="similarity">
    <text evidence="2">Belongs to the CPA3 antiporters (TC 2.A.63) subunit E family.</text>
</comment>
<evidence type="ECO:0000256" key="5">
    <source>
        <dbReference type="ARBA" id="ARBA00022989"/>
    </source>
</evidence>
<evidence type="ECO:0000256" key="4">
    <source>
        <dbReference type="ARBA" id="ARBA00022692"/>
    </source>
</evidence>
<evidence type="ECO:0000256" key="6">
    <source>
        <dbReference type="ARBA" id="ARBA00023136"/>
    </source>
</evidence>
<accession>A0A7W9FKY6</accession>
<evidence type="ECO:0000313" key="7">
    <source>
        <dbReference type="EMBL" id="MBB5751724.1"/>
    </source>
</evidence>
<comment type="subcellular location">
    <subcellularLocation>
        <location evidence="1">Cell membrane</location>
        <topology evidence="1">Multi-pass membrane protein</topology>
    </subcellularLocation>
</comment>
<dbReference type="Pfam" id="PF01899">
    <property type="entry name" value="MNHE"/>
    <property type="match status" value="1"/>
</dbReference>
<dbReference type="PANTHER" id="PTHR34584:SF1">
    <property type="entry name" value="NA(+)_H(+) ANTIPORTER SUBUNIT E1"/>
    <property type="match status" value="1"/>
</dbReference>
<dbReference type="GO" id="GO:0005886">
    <property type="term" value="C:plasma membrane"/>
    <property type="evidence" value="ECO:0007669"/>
    <property type="project" value="UniProtKB-SubCell"/>
</dbReference>